<dbReference type="Pfam" id="PF18759">
    <property type="entry name" value="Plavaka"/>
    <property type="match status" value="1"/>
</dbReference>
<dbReference type="EMBL" id="QPFP01000207">
    <property type="protein sequence ID" value="TEB19132.1"/>
    <property type="molecule type" value="Genomic_DNA"/>
</dbReference>
<dbReference type="Proteomes" id="UP000298030">
    <property type="component" value="Unassembled WGS sequence"/>
</dbReference>
<feature type="region of interest" description="Disordered" evidence="1">
    <location>
        <begin position="594"/>
        <end position="614"/>
    </location>
</feature>
<protein>
    <submittedName>
        <fullName evidence="2">Uncharacterized protein</fullName>
    </submittedName>
</protein>
<evidence type="ECO:0000313" key="3">
    <source>
        <dbReference type="Proteomes" id="UP000298030"/>
    </source>
</evidence>
<evidence type="ECO:0000313" key="2">
    <source>
        <dbReference type="EMBL" id="TEB19132.1"/>
    </source>
</evidence>
<proteinExistence type="predicted"/>
<dbReference type="STRING" id="71717.A0A4Y7SBR6"/>
<keyword evidence="3" id="KW-1185">Reference proteome</keyword>
<gene>
    <name evidence="2" type="ORF">FA13DRAFT_1758280</name>
</gene>
<name>A0A4Y7SBR6_COPMI</name>
<organism evidence="2 3">
    <name type="scientific">Coprinellus micaceus</name>
    <name type="common">Glistening ink-cap mushroom</name>
    <name type="synonym">Coprinus micaceus</name>
    <dbReference type="NCBI Taxonomy" id="71717"/>
    <lineage>
        <taxon>Eukaryota</taxon>
        <taxon>Fungi</taxon>
        <taxon>Dikarya</taxon>
        <taxon>Basidiomycota</taxon>
        <taxon>Agaricomycotina</taxon>
        <taxon>Agaricomycetes</taxon>
        <taxon>Agaricomycetidae</taxon>
        <taxon>Agaricales</taxon>
        <taxon>Agaricineae</taxon>
        <taxon>Psathyrellaceae</taxon>
        <taxon>Coprinellus</taxon>
    </lineage>
</organism>
<feature type="compositionally biased region" description="Basic and acidic residues" evidence="1">
    <location>
        <begin position="594"/>
        <end position="610"/>
    </location>
</feature>
<reference evidence="2 3" key="1">
    <citation type="journal article" date="2019" name="Nat. Ecol. Evol.">
        <title>Megaphylogeny resolves global patterns of mushroom evolution.</title>
        <authorList>
            <person name="Varga T."/>
            <person name="Krizsan K."/>
            <person name="Foldi C."/>
            <person name="Dima B."/>
            <person name="Sanchez-Garcia M."/>
            <person name="Sanchez-Ramirez S."/>
            <person name="Szollosi G.J."/>
            <person name="Szarkandi J.G."/>
            <person name="Papp V."/>
            <person name="Albert L."/>
            <person name="Andreopoulos W."/>
            <person name="Angelini C."/>
            <person name="Antonin V."/>
            <person name="Barry K.W."/>
            <person name="Bougher N.L."/>
            <person name="Buchanan P."/>
            <person name="Buyck B."/>
            <person name="Bense V."/>
            <person name="Catcheside P."/>
            <person name="Chovatia M."/>
            <person name="Cooper J."/>
            <person name="Damon W."/>
            <person name="Desjardin D."/>
            <person name="Finy P."/>
            <person name="Geml J."/>
            <person name="Haridas S."/>
            <person name="Hughes K."/>
            <person name="Justo A."/>
            <person name="Karasinski D."/>
            <person name="Kautmanova I."/>
            <person name="Kiss B."/>
            <person name="Kocsube S."/>
            <person name="Kotiranta H."/>
            <person name="LaButti K.M."/>
            <person name="Lechner B.E."/>
            <person name="Liimatainen K."/>
            <person name="Lipzen A."/>
            <person name="Lukacs Z."/>
            <person name="Mihaltcheva S."/>
            <person name="Morgado L.N."/>
            <person name="Niskanen T."/>
            <person name="Noordeloos M.E."/>
            <person name="Ohm R.A."/>
            <person name="Ortiz-Santana B."/>
            <person name="Ovrebo C."/>
            <person name="Racz N."/>
            <person name="Riley R."/>
            <person name="Savchenko A."/>
            <person name="Shiryaev A."/>
            <person name="Soop K."/>
            <person name="Spirin V."/>
            <person name="Szebenyi C."/>
            <person name="Tomsovsky M."/>
            <person name="Tulloss R.E."/>
            <person name="Uehling J."/>
            <person name="Grigoriev I.V."/>
            <person name="Vagvolgyi C."/>
            <person name="Papp T."/>
            <person name="Martin F.M."/>
            <person name="Miettinen O."/>
            <person name="Hibbett D.S."/>
            <person name="Nagy L.G."/>
        </authorList>
    </citation>
    <scope>NUCLEOTIDE SEQUENCE [LARGE SCALE GENOMIC DNA]</scope>
    <source>
        <strain evidence="2 3">FP101781</strain>
    </source>
</reference>
<evidence type="ECO:0000256" key="1">
    <source>
        <dbReference type="SAM" id="MobiDB-lite"/>
    </source>
</evidence>
<feature type="compositionally biased region" description="Pro residues" evidence="1">
    <location>
        <begin position="7"/>
        <end position="18"/>
    </location>
</feature>
<dbReference type="OrthoDB" id="2687259at2759"/>
<feature type="region of interest" description="Disordered" evidence="1">
    <location>
        <begin position="1"/>
        <end position="29"/>
    </location>
</feature>
<sequence length="1050" mass="120778">MYRFSPQPSPPAFEPPGLPQQDPVNEGPELMTYASDRSIFGVSRQYRLPKDPKGPLHDPEKHITLWDVSDTRKAQESRLASTTEATLGPFTSESAFYLAEWYWRSPKKSFSDFQKLITILKNPLFRISDISSVNWKTTFNDLSDAEGLWIRDDGWKSMEISIDVPFHNQTKDPGLKPYHVGTFKHRSVVSIIREKLSSDTESCYFHYYPYKSHWRRSPDSPEVELYGELYSSQAFRDAHEEIQRKPGMERVVVALMFWSDETHLTAFGGASLWPCYMFFGNESKHLRGEPSKHLGYHVAYFLKLPDRFNDHMKERNKGKLPTDDLFRYCKKELFHAQWSVLLSRDLKDAMRNGMVIVCPDGQQRCFYPRIMTYSADYPEKARIYGLRSNASKRIGPQESAEVEKAREAIRSGYSVKSKHVEDVLQSQSLAPTAFSRCGVPVDMADALVVDILHEFEIGVWKTLYIHLIRMLESLTGRETTSLVAELDSRYRAVPPYGHDTIRKFPLNASEMKRKAARDYEDLLQCSIPAFDKLLPPEHNSRLMSLLYVCLQWHALAKLRLHNDFTLELLGYTTVQLGAHMRRFYRDTCSKIPTKESKREAEARASRESKAGKGLVNSGRKPVSLRIFTIKFHYLGDYASVIRRLGTTDSYSSQTGELYHREPKSWYPWTDRKEYEDQISQIERRRSRLSDIRAGIQMRATSLKGQPSQPGGGIPMEIISPEQRYLIGEDQNSPISLNAFLERSDTMHRDSYTIGFISKMKEHLLPRVLEALGHAESPVDKDAWKHVTLQHNRLFNHRILRLNHTTYDLRRQDDVIHVDTPRCNVMLLNPFFCKETWKSQPPYRYAKVLGWYSCHAAGGEFEPDHVTLRPVDSPDSLAFLDPLEIIRAAHLIPQFSLGKIASPPPKSRLVNTQPWSLWKAYYVNRFVDRDMFMRHQYNREPIESREDDQQPLPQDATVLWGARPPGSAEGSILSMPSAVCDSKTDGVPHLSRLPQTLNPSDNSPHCVHPDGPGYRVSAFPTTSAFSSLKGSQFGIADRGRATRFIQHQFRW</sequence>
<accession>A0A4Y7SBR6</accession>
<dbReference type="AlphaFoldDB" id="A0A4Y7SBR6"/>
<dbReference type="InterPro" id="IPR041078">
    <property type="entry name" value="Plavaka"/>
</dbReference>
<comment type="caution">
    <text evidence="2">The sequence shown here is derived from an EMBL/GenBank/DDBJ whole genome shotgun (WGS) entry which is preliminary data.</text>
</comment>